<dbReference type="Pfam" id="PF13560">
    <property type="entry name" value="HTH_31"/>
    <property type="match status" value="1"/>
</dbReference>
<dbReference type="CDD" id="cd00093">
    <property type="entry name" value="HTH_XRE"/>
    <property type="match status" value="1"/>
</dbReference>
<evidence type="ECO:0000313" key="4">
    <source>
        <dbReference type="Proteomes" id="UP000320776"/>
    </source>
</evidence>
<evidence type="ECO:0000313" key="3">
    <source>
        <dbReference type="EMBL" id="QDR82349.1"/>
    </source>
</evidence>
<dbReference type="GO" id="GO:0003677">
    <property type="term" value="F:DNA binding"/>
    <property type="evidence" value="ECO:0007669"/>
    <property type="project" value="UniProtKB-KW"/>
</dbReference>
<dbReference type="Gene3D" id="1.10.260.40">
    <property type="entry name" value="lambda repressor-like DNA-binding domains"/>
    <property type="match status" value="1"/>
</dbReference>
<dbReference type="InterPro" id="IPR010982">
    <property type="entry name" value="Lambda_DNA-bd_dom_sf"/>
</dbReference>
<dbReference type="OrthoDB" id="72638at2"/>
<name>A0A517DYB4_9FIRM</name>
<dbReference type="PANTHER" id="PTHR46558">
    <property type="entry name" value="TRACRIPTIONAL REGULATORY PROTEIN-RELATED-RELATED"/>
    <property type="match status" value="1"/>
</dbReference>
<dbReference type="SMART" id="SM00530">
    <property type="entry name" value="HTH_XRE"/>
    <property type="match status" value="1"/>
</dbReference>
<protein>
    <submittedName>
        <fullName evidence="3">Helix-turn-helix domain protein</fullName>
    </submittedName>
</protein>
<evidence type="ECO:0000259" key="2">
    <source>
        <dbReference type="PROSITE" id="PS50943"/>
    </source>
</evidence>
<dbReference type="AlphaFoldDB" id="A0A517DYB4"/>
<dbReference type="PROSITE" id="PS50943">
    <property type="entry name" value="HTH_CROC1"/>
    <property type="match status" value="1"/>
</dbReference>
<keyword evidence="4" id="KW-1185">Reference proteome</keyword>
<reference evidence="3 4" key="1">
    <citation type="submission" date="2019-02" db="EMBL/GenBank/DDBJ databases">
        <title>Closed genome of Sporomusa termitida DSM 4440.</title>
        <authorList>
            <person name="Poehlein A."/>
            <person name="Daniel R."/>
        </authorList>
    </citation>
    <scope>NUCLEOTIDE SEQUENCE [LARGE SCALE GENOMIC DNA]</scope>
    <source>
        <strain evidence="3 4">DSM 4440</strain>
    </source>
</reference>
<dbReference type="SUPFAM" id="SSF47413">
    <property type="entry name" value="lambda repressor-like DNA-binding domains"/>
    <property type="match status" value="1"/>
</dbReference>
<accession>A0A517DYB4</accession>
<proteinExistence type="predicted"/>
<evidence type="ECO:0000256" key="1">
    <source>
        <dbReference type="ARBA" id="ARBA00023125"/>
    </source>
</evidence>
<organism evidence="3 4">
    <name type="scientific">Sporomusa termitida</name>
    <dbReference type="NCBI Taxonomy" id="2377"/>
    <lineage>
        <taxon>Bacteria</taxon>
        <taxon>Bacillati</taxon>
        <taxon>Bacillota</taxon>
        <taxon>Negativicutes</taxon>
        <taxon>Selenomonadales</taxon>
        <taxon>Sporomusaceae</taxon>
        <taxon>Sporomusa</taxon>
    </lineage>
</organism>
<dbReference type="EMBL" id="CP036259">
    <property type="protein sequence ID" value="QDR82349.1"/>
    <property type="molecule type" value="Genomic_DNA"/>
</dbReference>
<gene>
    <name evidence="3" type="ORF">SPTER_37740</name>
</gene>
<feature type="domain" description="HTH cro/C1-type" evidence="2">
    <location>
        <begin position="6"/>
        <end position="60"/>
    </location>
</feature>
<dbReference type="KEGG" id="sted:SPTER_37740"/>
<dbReference type="RefSeq" id="WP_144351746.1">
    <property type="nucleotide sequence ID" value="NZ_CP036259.1"/>
</dbReference>
<dbReference type="PANTHER" id="PTHR46558:SF11">
    <property type="entry name" value="HTH-TYPE TRANSCRIPTIONAL REGULATOR XRE"/>
    <property type="match status" value="1"/>
</dbReference>
<keyword evidence="1" id="KW-0238">DNA-binding</keyword>
<sequence length="92" mass="10159">MIGERIRMLRERCGLTREELAEAMGVSAAAIEHYEADRWRPGKGLITRMAVLLKATVPDLVGDCLAVQDEDGSTVYIKNFGCGRFCAIGRTK</sequence>
<dbReference type="InterPro" id="IPR001387">
    <property type="entry name" value="Cro/C1-type_HTH"/>
</dbReference>
<dbReference type="Proteomes" id="UP000320776">
    <property type="component" value="Chromosome"/>
</dbReference>